<dbReference type="STRING" id="69332.A0A388LP32"/>
<dbReference type="PROSITE" id="PS50090">
    <property type="entry name" value="MYB_LIKE"/>
    <property type="match status" value="1"/>
</dbReference>
<dbReference type="InterPro" id="IPR044822">
    <property type="entry name" value="Myb_DNA-bind_4"/>
</dbReference>
<evidence type="ECO:0000313" key="4">
    <source>
        <dbReference type="Proteomes" id="UP000265515"/>
    </source>
</evidence>
<feature type="domain" description="Myb-like" evidence="2">
    <location>
        <begin position="195"/>
        <end position="258"/>
    </location>
</feature>
<gene>
    <name evidence="3" type="ORF">CBR_g37845</name>
</gene>
<evidence type="ECO:0000313" key="3">
    <source>
        <dbReference type="EMBL" id="GBG83973.1"/>
    </source>
</evidence>
<protein>
    <recommendedName>
        <fullName evidence="2">Myb-like domain-containing protein</fullName>
    </recommendedName>
</protein>
<sequence>MYTHLESWRTSLPPPDEEPETEELPTLPLASRSTQSLSQTVRAGGSASNEGGEFTSLLHQGLGDDDNGGLDLRFGLCSGGAREASRTFIINADPSPRGLQHAGRPTVENITRGVSNMRAQSDGGNNDGDGGDHADEGLREDVEAGDDDGDIPIRPLGKTGGRGKGCSRGVVRGLSVGRGGRGGVSDDGGKSATYWSPEEQMLLVRCKREQEMHLVGLGHNYERMRTKEWKWDDIAKRMANAGRPKDVDDCLKKWDNLFQNYKKIQRFQNASSQTDFFRLSNEERKEHNFKFQMQRVLCPGEEQLVRSLLVVRPVVTAARRGRSSARDSDNNAGSGAGGGKRKNARQQVLESLADVMDRHGKLMSATIDSSSKRQCSIFTRQYDILEQEVAFQKAHYAASDETQRMMCHALMEIVAAIRGRSPIMSTRGSARGKKRDDVPDESQGQGRGRRHVPKAKTARLDDASASVPPRRAQGWAASAEGDYDNDSTREEEQAEVTASAVQESARQRSPDQTASKRMLTPPPEAQQLRARDTRTEKVVVVDLGGDDDEPLEKRRLRTLAQGTAAQATTAHVAVDERRLAVRGKPAGAAGAGASGVVAPVGTAREEAAVVAMAREEARGENKIDRDGGKPGSSWTTGEGRRLYNIVHEMREYFVAIASGLPVPVVLRSVVLPKSSTKEARITDPSQLQQAISRAAAVENIALCILHGCVFKSGNRPRGYNLAFQYSLESVATAIACAMWYGEEWCNVVSGVVCAHTINLSMDLPPWFADTNIEDKPEDNDMAAYQESTIICIVHAFRAAVQMGAHIDDDFISYDRLCRVVDCFRLLFAACMWIMRMAGDDPCSHYEAFYFANLVAKPTLVASMHRSFDHRRSVIRAAKIITERLGKANATFGEYPDYIPGWAPCGIGFRRNMSITGLEDAKKLDWLGSGAPADDNNDDGKDDA</sequence>
<feature type="region of interest" description="Disordered" evidence="1">
    <location>
        <begin position="319"/>
        <end position="345"/>
    </location>
</feature>
<dbReference type="PANTHER" id="PTHR33492">
    <property type="entry name" value="OSJNBA0043A12.37 PROTEIN-RELATED"/>
    <property type="match status" value="1"/>
</dbReference>
<feature type="compositionally biased region" description="Basic residues" evidence="1">
    <location>
        <begin position="447"/>
        <end position="457"/>
    </location>
</feature>
<dbReference type="EMBL" id="BFEA01000459">
    <property type="protein sequence ID" value="GBG83973.1"/>
    <property type="molecule type" value="Genomic_DNA"/>
</dbReference>
<dbReference type="InterPro" id="IPR001005">
    <property type="entry name" value="SANT/Myb"/>
</dbReference>
<reference evidence="3 4" key="1">
    <citation type="journal article" date="2018" name="Cell">
        <title>The Chara Genome: Secondary Complexity and Implications for Plant Terrestrialization.</title>
        <authorList>
            <person name="Nishiyama T."/>
            <person name="Sakayama H."/>
            <person name="Vries J.D."/>
            <person name="Buschmann H."/>
            <person name="Saint-Marcoux D."/>
            <person name="Ullrich K.K."/>
            <person name="Haas F.B."/>
            <person name="Vanderstraeten L."/>
            <person name="Becker D."/>
            <person name="Lang D."/>
            <person name="Vosolsobe S."/>
            <person name="Rombauts S."/>
            <person name="Wilhelmsson P.K.I."/>
            <person name="Janitza P."/>
            <person name="Kern R."/>
            <person name="Heyl A."/>
            <person name="Rumpler F."/>
            <person name="Villalobos L.I.A.C."/>
            <person name="Clay J.M."/>
            <person name="Skokan R."/>
            <person name="Toyoda A."/>
            <person name="Suzuki Y."/>
            <person name="Kagoshima H."/>
            <person name="Schijlen E."/>
            <person name="Tajeshwar N."/>
            <person name="Catarino B."/>
            <person name="Hetherington A.J."/>
            <person name="Saltykova A."/>
            <person name="Bonnot C."/>
            <person name="Breuninger H."/>
            <person name="Symeonidi A."/>
            <person name="Radhakrishnan G.V."/>
            <person name="Van Nieuwerburgh F."/>
            <person name="Deforce D."/>
            <person name="Chang C."/>
            <person name="Karol K.G."/>
            <person name="Hedrich R."/>
            <person name="Ulvskov P."/>
            <person name="Glockner G."/>
            <person name="Delwiche C.F."/>
            <person name="Petrasek J."/>
            <person name="Van de Peer Y."/>
            <person name="Friml J."/>
            <person name="Beilby M."/>
            <person name="Dolan L."/>
            <person name="Kohara Y."/>
            <person name="Sugano S."/>
            <person name="Fujiyama A."/>
            <person name="Delaux P.-M."/>
            <person name="Quint M."/>
            <person name="TheiBen G."/>
            <person name="Hagemann M."/>
            <person name="Harholt J."/>
            <person name="Dunand C."/>
            <person name="Zachgo S."/>
            <person name="Langdale J."/>
            <person name="Maumus F."/>
            <person name="Straeten D.V.D."/>
            <person name="Gould S.B."/>
            <person name="Rensing S.A."/>
        </authorList>
    </citation>
    <scope>NUCLEOTIDE SEQUENCE [LARGE SCALE GENOMIC DNA]</scope>
    <source>
        <strain evidence="3 4">S276</strain>
    </source>
</reference>
<dbReference type="Pfam" id="PF13837">
    <property type="entry name" value="Myb_DNA-bind_4"/>
    <property type="match status" value="1"/>
</dbReference>
<proteinExistence type="predicted"/>
<evidence type="ECO:0000256" key="1">
    <source>
        <dbReference type="SAM" id="MobiDB-lite"/>
    </source>
</evidence>
<feature type="compositionally biased region" description="Basic and acidic residues" evidence="1">
    <location>
        <begin position="130"/>
        <end position="142"/>
    </location>
</feature>
<feature type="region of interest" description="Disordered" evidence="1">
    <location>
        <begin position="1"/>
        <end position="60"/>
    </location>
</feature>
<feature type="region of interest" description="Disordered" evidence="1">
    <location>
        <begin position="422"/>
        <end position="533"/>
    </location>
</feature>
<feature type="compositionally biased region" description="Polar residues" evidence="1">
    <location>
        <begin position="31"/>
        <end position="49"/>
    </location>
</feature>
<dbReference type="Proteomes" id="UP000265515">
    <property type="component" value="Unassembled WGS sequence"/>
</dbReference>
<dbReference type="Gramene" id="GBG83973">
    <property type="protein sequence ID" value="GBG83973"/>
    <property type="gene ID" value="CBR_g37845"/>
</dbReference>
<comment type="caution">
    <text evidence="3">The sequence shown here is derived from an EMBL/GenBank/DDBJ whole genome shotgun (WGS) entry which is preliminary data.</text>
</comment>
<feature type="region of interest" description="Disordered" evidence="1">
    <location>
        <begin position="116"/>
        <end position="172"/>
    </location>
</feature>
<name>A0A388LP32_CHABU</name>
<accession>A0A388LP32</accession>
<keyword evidence="4" id="KW-1185">Reference proteome</keyword>
<evidence type="ECO:0000259" key="2">
    <source>
        <dbReference type="PROSITE" id="PS50090"/>
    </source>
</evidence>
<dbReference type="AlphaFoldDB" id="A0A388LP32"/>
<organism evidence="3 4">
    <name type="scientific">Chara braunii</name>
    <name type="common">Braun's stonewort</name>
    <dbReference type="NCBI Taxonomy" id="69332"/>
    <lineage>
        <taxon>Eukaryota</taxon>
        <taxon>Viridiplantae</taxon>
        <taxon>Streptophyta</taxon>
        <taxon>Charophyceae</taxon>
        <taxon>Charales</taxon>
        <taxon>Characeae</taxon>
        <taxon>Chara</taxon>
    </lineage>
</organism>
<dbReference type="Gene3D" id="1.10.10.60">
    <property type="entry name" value="Homeodomain-like"/>
    <property type="match status" value="1"/>
</dbReference>
<dbReference type="OrthoDB" id="8933168at2759"/>
<dbReference type="PANTHER" id="PTHR33492:SF4">
    <property type="entry name" value="OS02G0174300 PROTEIN"/>
    <property type="match status" value="1"/>
</dbReference>